<gene>
    <name evidence="1" type="ORF">M6B38_395195</name>
</gene>
<name>A0AAX6FXZ9_IRIPA</name>
<comment type="caution">
    <text evidence="1">The sequence shown here is derived from an EMBL/GenBank/DDBJ whole genome shotgun (WGS) entry which is preliminary data.</text>
</comment>
<evidence type="ECO:0000313" key="2">
    <source>
        <dbReference type="Proteomes" id="UP001140949"/>
    </source>
</evidence>
<dbReference type="Proteomes" id="UP001140949">
    <property type="component" value="Unassembled WGS sequence"/>
</dbReference>
<keyword evidence="2" id="KW-1185">Reference proteome</keyword>
<sequence length="82" mass="9230">MTTSSLSTESYLASCSASSWISIDRESLSLRLSNCRNSDQIDLHRVGAGTEYPIRRTLARLVADTFHIHLLYRLNRCSGLLE</sequence>
<dbReference type="EMBL" id="JANAVB010025196">
    <property type="protein sequence ID" value="KAJ6821093.1"/>
    <property type="molecule type" value="Genomic_DNA"/>
</dbReference>
<accession>A0AAX6FXZ9</accession>
<evidence type="ECO:0000313" key="1">
    <source>
        <dbReference type="EMBL" id="KAJ6821093.1"/>
    </source>
</evidence>
<reference evidence="1" key="2">
    <citation type="submission" date="2023-04" db="EMBL/GenBank/DDBJ databases">
        <authorList>
            <person name="Bruccoleri R.E."/>
            <person name="Oakeley E.J."/>
            <person name="Faust A.-M."/>
            <person name="Dessus-Babus S."/>
            <person name="Altorfer M."/>
            <person name="Burckhardt D."/>
            <person name="Oertli M."/>
            <person name="Naumann U."/>
            <person name="Petersen F."/>
            <person name="Wong J."/>
        </authorList>
    </citation>
    <scope>NUCLEOTIDE SEQUENCE</scope>
    <source>
        <strain evidence="1">GSM-AAB239-AS_SAM_17_03QT</strain>
        <tissue evidence="1">Leaf</tissue>
    </source>
</reference>
<proteinExistence type="predicted"/>
<protein>
    <submittedName>
        <fullName evidence="1">Uncharacterized protein</fullName>
    </submittedName>
</protein>
<organism evidence="1 2">
    <name type="scientific">Iris pallida</name>
    <name type="common">Sweet iris</name>
    <dbReference type="NCBI Taxonomy" id="29817"/>
    <lineage>
        <taxon>Eukaryota</taxon>
        <taxon>Viridiplantae</taxon>
        <taxon>Streptophyta</taxon>
        <taxon>Embryophyta</taxon>
        <taxon>Tracheophyta</taxon>
        <taxon>Spermatophyta</taxon>
        <taxon>Magnoliopsida</taxon>
        <taxon>Liliopsida</taxon>
        <taxon>Asparagales</taxon>
        <taxon>Iridaceae</taxon>
        <taxon>Iridoideae</taxon>
        <taxon>Irideae</taxon>
        <taxon>Iris</taxon>
    </lineage>
</organism>
<dbReference type="AlphaFoldDB" id="A0AAX6FXZ9"/>
<reference evidence="1" key="1">
    <citation type="journal article" date="2023" name="GigaByte">
        <title>Genome assembly of the bearded iris, Iris pallida Lam.</title>
        <authorList>
            <person name="Bruccoleri R.E."/>
            <person name="Oakeley E.J."/>
            <person name="Faust A.M.E."/>
            <person name="Altorfer M."/>
            <person name="Dessus-Babus S."/>
            <person name="Burckhardt D."/>
            <person name="Oertli M."/>
            <person name="Naumann U."/>
            <person name="Petersen F."/>
            <person name="Wong J."/>
        </authorList>
    </citation>
    <scope>NUCLEOTIDE SEQUENCE</scope>
    <source>
        <strain evidence="1">GSM-AAB239-AS_SAM_17_03QT</strain>
    </source>
</reference>